<name>A0ABY2RYJ9_9PSEU</name>
<dbReference type="PANTHER" id="PTHR42859:SF2">
    <property type="entry name" value="FERREDOXIN"/>
    <property type="match status" value="1"/>
</dbReference>
<evidence type="ECO:0000256" key="7">
    <source>
        <dbReference type="ARBA" id="ARBA00023014"/>
    </source>
</evidence>
<comment type="caution">
    <text evidence="11">The sequence shown here is derived from an EMBL/GenBank/DDBJ whole genome shotgun (WGS) entry which is preliminary data.</text>
</comment>
<keyword evidence="6 8" id="KW-0408">Iron</keyword>
<dbReference type="InterPro" id="IPR017896">
    <property type="entry name" value="4Fe4S_Fe-S-bd"/>
</dbReference>
<evidence type="ECO:0000256" key="8">
    <source>
        <dbReference type="RuleBase" id="RU365098"/>
    </source>
</evidence>
<accession>A0ABY2RYJ9</accession>
<keyword evidence="8" id="KW-0003">3Fe-4S</keyword>
<evidence type="ECO:0000259" key="10">
    <source>
        <dbReference type="PROSITE" id="PS51379"/>
    </source>
</evidence>
<dbReference type="PANTHER" id="PTHR42859">
    <property type="entry name" value="OXIDOREDUCTASE"/>
    <property type="match status" value="1"/>
</dbReference>
<proteinExistence type="predicted"/>
<protein>
    <recommendedName>
        <fullName evidence="8">Ferredoxin</fullName>
    </recommendedName>
</protein>
<dbReference type="PROSITE" id="PS00198">
    <property type="entry name" value="4FE4S_FER_1"/>
    <property type="match status" value="1"/>
</dbReference>
<evidence type="ECO:0000256" key="6">
    <source>
        <dbReference type="ARBA" id="ARBA00023004"/>
    </source>
</evidence>
<dbReference type="Gene3D" id="3.30.70.20">
    <property type="match status" value="1"/>
</dbReference>
<dbReference type="EMBL" id="SWMS01000017">
    <property type="protein sequence ID" value="TKG65766.1"/>
    <property type="molecule type" value="Genomic_DNA"/>
</dbReference>
<feature type="region of interest" description="Disordered" evidence="9">
    <location>
        <begin position="78"/>
        <end position="100"/>
    </location>
</feature>
<dbReference type="InterPro" id="IPR050294">
    <property type="entry name" value="RnfB_subfamily"/>
</dbReference>
<evidence type="ECO:0000256" key="9">
    <source>
        <dbReference type="SAM" id="MobiDB-lite"/>
    </source>
</evidence>
<evidence type="ECO:0000313" key="12">
    <source>
        <dbReference type="Proteomes" id="UP000309992"/>
    </source>
</evidence>
<dbReference type="Proteomes" id="UP000309992">
    <property type="component" value="Unassembled WGS sequence"/>
</dbReference>
<keyword evidence="12" id="KW-1185">Reference proteome</keyword>
<keyword evidence="7 8" id="KW-0411">Iron-sulfur</keyword>
<dbReference type="RefSeq" id="WP_112268009.1">
    <property type="nucleotide sequence ID" value="NZ_SWMS01000017.1"/>
</dbReference>
<dbReference type="PROSITE" id="PS51379">
    <property type="entry name" value="4FE4S_FER_2"/>
    <property type="match status" value="1"/>
</dbReference>
<dbReference type="InterPro" id="IPR000813">
    <property type="entry name" value="7Fe_ferredoxin"/>
</dbReference>
<reference evidence="11 12" key="1">
    <citation type="journal article" date="2015" name="Antonie Van Leeuwenhoek">
        <title>Prauserella endophytica sp. nov., an endophytic actinobacterium isolated from Tamarix taklamakanensis.</title>
        <authorList>
            <person name="Liu J.M."/>
            <person name="Habden X."/>
            <person name="Guo L."/>
            <person name="Tuo L."/>
            <person name="Jiang Z.K."/>
            <person name="Liu S.W."/>
            <person name="Liu X.F."/>
            <person name="Chen L."/>
            <person name="Li R.F."/>
            <person name="Zhang Y.Q."/>
            <person name="Sun C.H."/>
        </authorList>
    </citation>
    <scope>NUCLEOTIDE SEQUENCE [LARGE SCALE GENOMIC DNA]</scope>
    <source>
        <strain evidence="11 12">CGMCC 4.7182</strain>
    </source>
</reference>
<gene>
    <name evidence="11" type="ORF">FCN18_26555</name>
</gene>
<dbReference type="PRINTS" id="PR00354">
    <property type="entry name" value="7FE8SFRDOXIN"/>
</dbReference>
<evidence type="ECO:0000256" key="2">
    <source>
        <dbReference type="ARBA" id="ARBA00022448"/>
    </source>
</evidence>
<evidence type="ECO:0000256" key="3">
    <source>
        <dbReference type="ARBA" id="ARBA00022485"/>
    </source>
</evidence>
<feature type="domain" description="4Fe-4S ferredoxin-type" evidence="10">
    <location>
        <begin position="31"/>
        <end position="60"/>
    </location>
</feature>
<evidence type="ECO:0000256" key="5">
    <source>
        <dbReference type="ARBA" id="ARBA00022982"/>
    </source>
</evidence>
<comment type="cofactor">
    <cofactor evidence="8">
        <name>[3Fe-4S] cluster</name>
        <dbReference type="ChEBI" id="CHEBI:21137"/>
    </cofactor>
    <text evidence="8">Binds 1 [3Fe-4S] cluster.</text>
</comment>
<comment type="cofactor">
    <cofactor evidence="1 8">
        <name>[4Fe-4S] cluster</name>
        <dbReference type="ChEBI" id="CHEBI:49883"/>
    </cofactor>
</comment>
<dbReference type="SUPFAM" id="SSF54862">
    <property type="entry name" value="4Fe-4S ferredoxins"/>
    <property type="match status" value="1"/>
</dbReference>
<evidence type="ECO:0000256" key="4">
    <source>
        <dbReference type="ARBA" id="ARBA00022723"/>
    </source>
</evidence>
<dbReference type="Pfam" id="PF00037">
    <property type="entry name" value="Fer4"/>
    <property type="match status" value="1"/>
</dbReference>
<evidence type="ECO:0000256" key="1">
    <source>
        <dbReference type="ARBA" id="ARBA00001966"/>
    </source>
</evidence>
<keyword evidence="3 8" id="KW-0004">4Fe-4S</keyword>
<comment type="function">
    <text evidence="8">Ferredoxins are iron-sulfur proteins that transfer electrons in a wide variety of metabolic reactions.</text>
</comment>
<evidence type="ECO:0000313" key="11">
    <source>
        <dbReference type="EMBL" id="TKG65766.1"/>
    </source>
</evidence>
<organism evidence="11 12">
    <name type="scientific">Prauserella endophytica</name>
    <dbReference type="NCBI Taxonomy" id="1592324"/>
    <lineage>
        <taxon>Bacteria</taxon>
        <taxon>Bacillati</taxon>
        <taxon>Actinomycetota</taxon>
        <taxon>Actinomycetes</taxon>
        <taxon>Pseudonocardiales</taxon>
        <taxon>Pseudonocardiaceae</taxon>
        <taxon>Prauserella</taxon>
        <taxon>Prauserella coralliicola group</taxon>
    </lineage>
</organism>
<keyword evidence="4 8" id="KW-0479">Metal-binding</keyword>
<keyword evidence="5 8" id="KW-0249">Electron transport</keyword>
<keyword evidence="2 8" id="KW-0813">Transport</keyword>
<dbReference type="InterPro" id="IPR017900">
    <property type="entry name" value="4Fe4S_Fe_S_CS"/>
</dbReference>
<sequence length="100" mass="10914">MTYVITDACLDITDRSCLAQCPVDCIQPGDRMHYIDPDSCIDCGACEAVCPQQAIFFADEIPDDRAAFVRINAEFSQGIRSSNGGDHPEVSALPHRAVPR</sequence>